<keyword evidence="2 4" id="KW-0378">Hydrolase</keyword>
<name>A0A414MFI7_9BACE</name>
<dbReference type="GO" id="GO:0005975">
    <property type="term" value="P:carbohydrate metabolic process"/>
    <property type="evidence" value="ECO:0007669"/>
    <property type="project" value="InterPro"/>
</dbReference>
<sequence length="573" mass="65874">MKAMNKYYILLLFSVLLTACEKTNNCFKTICNPVNLSYRFSLDSPSWREAADPSMIKFKDEYYLFLSKSGGYFHSTDLIHWNLITTDDLPIEKYAPTVMEMNGEIYFTASIATNKIYKSRDPKSGKWELVTDQFPYILADPMLFYDSDNDKVYLYYGSGAATPMMGMELDKNSFMPKGEATPLFYSNAEKYGWEVSGDYNTNYKHTSWLEGAWMNKYKGKYYLQYAVPGTEFKSYSNGVYVSEHPLGPFTLLRHNPFSYKPEGFVNGIGHGSTFHDIHGNYWNIGTSTISKRHMFERRVSLYPVFFDKDGDAYAYTAWGDYPMIVPDKKVSSPQELFPEWMLLSYKKEVETSSTLEGYPAANAVNEDIRTWWSAKTADKGEFMTVDLGQNSKIYAIQINFADQDAMISGKVDSTFYQYRIEDSQDGITWNTTVDKSENKVEAPNDYIQLDKPVNARYVRITNIYFPSGKFSISGLRVFGKVDKPLPAVAQFTQLVRSNDNRRTIVLTWNEVNDATGYNIRFGTDKDKLYHNYLVYQTNKVSINILNADQTYYFTIDSFNEAGVTKGKEIKIVQ</sequence>
<dbReference type="InterPro" id="IPR006710">
    <property type="entry name" value="Glyco_hydro_43"/>
</dbReference>
<comment type="caution">
    <text evidence="7">The sequence shown here is derived from an EMBL/GenBank/DDBJ whole genome shotgun (WGS) entry which is preliminary data.</text>
</comment>
<dbReference type="InterPro" id="IPR023296">
    <property type="entry name" value="Glyco_hydro_beta-prop_sf"/>
</dbReference>
<comment type="similarity">
    <text evidence="1 4">Belongs to the glycosyl hydrolase 43 family.</text>
</comment>
<dbReference type="RefSeq" id="WP_004292527.1">
    <property type="nucleotide sequence ID" value="NZ_JAQECU010000004.1"/>
</dbReference>
<dbReference type="PROSITE" id="PS51257">
    <property type="entry name" value="PROKAR_LIPOPROTEIN"/>
    <property type="match status" value="1"/>
</dbReference>
<dbReference type="SUPFAM" id="SSF49785">
    <property type="entry name" value="Galactose-binding domain-like"/>
    <property type="match status" value="1"/>
</dbReference>
<dbReference type="InterPro" id="IPR003961">
    <property type="entry name" value="FN3_dom"/>
</dbReference>
<dbReference type="SUPFAM" id="SSF49265">
    <property type="entry name" value="Fibronectin type III"/>
    <property type="match status" value="1"/>
</dbReference>
<feature type="chain" id="PRO_5019386466" evidence="5">
    <location>
        <begin position="20"/>
        <end position="573"/>
    </location>
</feature>
<evidence type="ECO:0000256" key="3">
    <source>
        <dbReference type="ARBA" id="ARBA00023295"/>
    </source>
</evidence>
<dbReference type="CDD" id="cd08982">
    <property type="entry name" value="GH43-like"/>
    <property type="match status" value="1"/>
</dbReference>
<dbReference type="InterPro" id="IPR008979">
    <property type="entry name" value="Galactose-bd-like_sf"/>
</dbReference>
<dbReference type="PROSITE" id="PS50022">
    <property type="entry name" value="FA58C_3"/>
    <property type="match status" value="1"/>
</dbReference>
<dbReference type="Gene3D" id="2.60.120.260">
    <property type="entry name" value="Galactose-binding domain-like"/>
    <property type="match status" value="1"/>
</dbReference>
<feature type="domain" description="F5/8 type C" evidence="6">
    <location>
        <begin position="330"/>
        <end position="480"/>
    </location>
</feature>
<dbReference type="InterPro" id="IPR013783">
    <property type="entry name" value="Ig-like_fold"/>
</dbReference>
<dbReference type="InterPro" id="IPR051795">
    <property type="entry name" value="Glycosyl_Hydrlase_43"/>
</dbReference>
<accession>A0A414MFI7</accession>
<evidence type="ECO:0000256" key="4">
    <source>
        <dbReference type="RuleBase" id="RU361187"/>
    </source>
</evidence>
<dbReference type="AlphaFoldDB" id="A0A414MFI7"/>
<gene>
    <name evidence="7" type="ORF">DW701_06220</name>
</gene>
<evidence type="ECO:0000256" key="5">
    <source>
        <dbReference type="SAM" id="SignalP"/>
    </source>
</evidence>
<dbReference type="Gene3D" id="2.115.10.20">
    <property type="entry name" value="Glycosyl hydrolase domain, family 43"/>
    <property type="match status" value="1"/>
</dbReference>
<dbReference type="Proteomes" id="UP000283538">
    <property type="component" value="Unassembled WGS sequence"/>
</dbReference>
<dbReference type="Pfam" id="PF04616">
    <property type="entry name" value="Glyco_hydro_43"/>
    <property type="match status" value="1"/>
</dbReference>
<evidence type="ECO:0000313" key="7">
    <source>
        <dbReference type="EMBL" id="RHF09997.1"/>
    </source>
</evidence>
<dbReference type="PANTHER" id="PTHR42812:SF5">
    <property type="entry name" value="ENDO-ARABINASE"/>
    <property type="match status" value="1"/>
</dbReference>
<keyword evidence="5" id="KW-0732">Signal</keyword>
<dbReference type="EMBL" id="QSLA01000005">
    <property type="protein sequence ID" value="RHF09997.1"/>
    <property type="molecule type" value="Genomic_DNA"/>
</dbReference>
<evidence type="ECO:0000259" key="6">
    <source>
        <dbReference type="PROSITE" id="PS50022"/>
    </source>
</evidence>
<evidence type="ECO:0000256" key="2">
    <source>
        <dbReference type="ARBA" id="ARBA00022801"/>
    </source>
</evidence>
<dbReference type="Pfam" id="PF00754">
    <property type="entry name" value="F5_F8_type_C"/>
    <property type="match status" value="1"/>
</dbReference>
<dbReference type="PANTHER" id="PTHR42812">
    <property type="entry name" value="BETA-XYLOSIDASE"/>
    <property type="match status" value="1"/>
</dbReference>
<protein>
    <submittedName>
        <fullName evidence="7">Carbohydrate-binding protein</fullName>
    </submittedName>
</protein>
<dbReference type="InterPro" id="IPR000421">
    <property type="entry name" value="FA58C"/>
</dbReference>
<dbReference type="InterPro" id="IPR036116">
    <property type="entry name" value="FN3_sf"/>
</dbReference>
<evidence type="ECO:0000256" key="1">
    <source>
        <dbReference type="ARBA" id="ARBA00009865"/>
    </source>
</evidence>
<dbReference type="Gene3D" id="2.60.40.10">
    <property type="entry name" value="Immunoglobulins"/>
    <property type="match status" value="1"/>
</dbReference>
<reference evidence="7 8" key="1">
    <citation type="submission" date="2018-08" db="EMBL/GenBank/DDBJ databases">
        <title>A genome reference for cultivated species of the human gut microbiota.</title>
        <authorList>
            <person name="Zou Y."/>
            <person name="Xue W."/>
            <person name="Luo G."/>
        </authorList>
    </citation>
    <scope>NUCLEOTIDE SEQUENCE [LARGE SCALE GENOMIC DNA]</scope>
    <source>
        <strain evidence="7 8">AM26-26AC</strain>
    </source>
</reference>
<dbReference type="CDD" id="cd00063">
    <property type="entry name" value="FN3"/>
    <property type="match status" value="1"/>
</dbReference>
<dbReference type="GO" id="GO:0004553">
    <property type="term" value="F:hydrolase activity, hydrolyzing O-glycosyl compounds"/>
    <property type="evidence" value="ECO:0007669"/>
    <property type="project" value="InterPro"/>
</dbReference>
<organism evidence="7 8">
    <name type="scientific">Bacteroides eggerthii</name>
    <dbReference type="NCBI Taxonomy" id="28111"/>
    <lineage>
        <taxon>Bacteria</taxon>
        <taxon>Pseudomonadati</taxon>
        <taxon>Bacteroidota</taxon>
        <taxon>Bacteroidia</taxon>
        <taxon>Bacteroidales</taxon>
        <taxon>Bacteroidaceae</taxon>
        <taxon>Bacteroides</taxon>
    </lineage>
</organism>
<proteinExistence type="inferred from homology"/>
<keyword evidence="3 4" id="KW-0326">Glycosidase</keyword>
<evidence type="ECO:0000313" key="8">
    <source>
        <dbReference type="Proteomes" id="UP000283538"/>
    </source>
</evidence>
<feature type="signal peptide" evidence="5">
    <location>
        <begin position="1"/>
        <end position="19"/>
    </location>
</feature>
<dbReference type="SUPFAM" id="SSF75005">
    <property type="entry name" value="Arabinanase/levansucrase/invertase"/>
    <property type="match status" value="1"/>
</dbReference>